<proteinExistence type="inferred from homology"/>
<evidence type="ECO:0000313" key="3">
    <source>
        <dbReference type="Proteomes" id="UP000237000"/>
    </source>
</evidence>
<dbReference type="EMBL" id="JXTC01000032">
    <property type="protein sequence ID" value="PON97395.1"/>
    <property type="molecule type" value="Genomic_DNA"/>
</dbReference>
<evidence type="ECO:0000313" key="2">
    <source>
        <dbReference type="EMBL" id="PON97395.1"/>
    </source>
</evidence>
<dbReference type="InterPro" id="IPR004345">
    <property type="entry name" value="TB2_DP1_HVA22"/>
</dbReference>
<dbReference type="Pfam" id="PF03134">
    <property type="entry name" value="TB2_DP1_HVA22"/>
    <property type="match status" value="1"/>
</dbReference>
<dbReference type="STRING" id="63057.A0A2P5FHV9"/>
<reference evidence="3" key="1">
    <citation type="submission" date="2016-06" db="EMBL/GenBank/DDBJ databases">
        <title>Parallel loss of symbiosis genes in relatives of nitrogen-fixing non-legume Parasponia.</title>
        <authorList>
            <person name="Van Velzen R."/>
            <person name="Holmer R."/>
            <person name="Bu F."/>
            <person name="Rutten L."/>
            <person name="Van Zeijl A."/>
            <person name="Liu W."/>
            <person name="Santuari L."/>
            <person name="Cao Q."/>
            <person name="Sharma T."/>
            <person name="Shen D."/>
            <person name="Roswanjaya Y."/>
            <person name="Wardhani T."/>
            <person name="Kalhor M.S."/>
            <person name="Jansen J."/>
            <person name="Van den Hoogen J."/>
            <person name="Gungor B."/>
            <person name="Hartog M."/>
            <person name="Hontelez J."/>
            <person name="Verver J."/>
            <person name="Yang W.-C."/>
            <person name="Schijlen E."/>
            <person name="Repin R."/>
            <person name="Schilthuizen M."/>
            <person name="Schranz E."/>
            <person name="Heidstra R."/>
            <person name="Miyata K."/>
            <person name="Fedorova E."/>
            <person name="Kohlen W."/>
            <person name="Bisseling T."/>
            <person name="Smit S."/>
            <person name="Geurts R."/>
        </authorList>
    </citation>
    <scope>NUCLEOTIDE SEQUENCE [LARGE SCALE GENOMIC DNA]</scope>
    <source>
        <strain evidence="3">cv. RG33-2</strain>
    </source>
</reference>
<dbReference type="AlphaFoldDB" id="A0A2P5FHV9"/>
<dbReference type="GO" id="GO:0016020">
    <property type="term" value="C:membrane"/>
    <property type="evidence" value="ECO:0007669"/>
    <property type="project" value="UniProtKB-SubCell"/>
</dbReference>
<dbReference type="PANTHER" id="PTHR12300">
    <property type="entry name" value="HVA22-LIKE PROTEINS"/>
    <property type="match status" value="1"/>
</dbReference>
<organism evidence="2 3">
    <name type="scientific">Trema orientale</name>
    <name type="common">Charcoal tree</name>
    <name type="synonym">Celtis orientalis</name>
    <dbReference type="NCBI Taxonomy" id="63057"/>
    <lineage>
        <taxon>Eukaryota</taxon>
        <taxon>Viridiplantae</taxon>
        <taxon>Streptophyta</taxon>
        <taxon>Embryophyta</taxon>
        <taxon>Tracheophyta</taxon>
        <taxon>Spermatophyta</taxon>
        <taxon>Magnoliopsida</taxon>
        <taxon>eudicotyledons</taxon>
        <taxon>Gunneridae</taxon>
        <taxon>Pentapetalae</taxon>
        <taxon>rosids</taxon>
        <taxon>fabids</taxon>
        <taxon>Rosales</taxon>
        <taxon>Cannabaceae</taxon>
        <taxon>Trema</taxon>
    </lineage>
</organism>
<keyword evidence="3" id="KW-1185">Reference proteome</keyword>
<comment type="similarity">
    <text evidence="1">Belongs to the DP1 family.</text>
</comment>
<protein>
    <recommendedName>
        <fullName evidence="1">HVA22-like protein</fullName>
    </recommendedName>
</protein>
<comment type="caution">
    <text evidence="2">The sequence shown here is derived from an EMBL/GenBank/DDBJ whole genome shotgun (WGS) entry which is preliminary data.</text>
</comment>
<dbReference type="OrthoDB" id="434647at2759"/>
<sequence length="222" mass="25674">MLGELISRILVMIFGYAYPAFECYKAVEMNRAGIEELRFWCQYWILVAILSVLERVGDTFISWLPMYGELKLALFIYLWYPKTKGTDYVYDAILRPYVAKHEIDIDHKLLEWRARAWDLALFYWKNCTELGQSAFFQVIHYVASQSGSSGGNSGSERTTNRAISETTKSKIVQFRPHKETGYVHIDEASFAEPALKQDGVANPEVGILNQARQRLRRFKPLN</sequence>
<accession>A0A2P5FHV9</accession>
<dbReference type="InParanoid" id="A0A2P5FHV9"/>
<dbReference type="FunCoup" id="A0A2P5FHV9">
    <property type="interactions" value="525"/>
</dbReference>
<gene>
    <name evidence="2" type="ORF">TorRG33x02_068620</name>
</gene>
<evidence type="ECO:0000256" key="1">
    <source>
        <dbReference type="RuleBase" id="RU362006"/>
    </source>
</evidence>
<dbReference type="Proteomes" id="UP000237000">
    <property type="component" value="Unassembled WGS sequence"/>
</dbReference>
<comment type="subcellular location">
    <subcellularLocation>
        <location evidence="1">Membrane</location>
        <topology evidence="1">Multi-pass membrane protein</topology>
    </subcellularLocation>
</comment>
<name>A0A2P5FHV9_TREOI</name>
<dbReference type="PANTHER" id="PTHR12300:SF162">
    <property type="entry name" value="HVA22-LIKE PROTEIN J"/>
    <property type="match status" value="1"/>
</dbReference>